<proteinExistence type="predicted"/>
<evidence type="ECO:0000256" key="2">
    <source>
        <dbReference type="PROSITE-ProRule" id="PRU00335"/>
    </source>
</evidence>
<reference evidence="4 5" key="1">
    <citation type="submission" date="2021-08" db="EMBL/GenBank/DDBJ databases">
        <title>Devosia salina sp. nov., isolated from the South China Sea sediment.</title>
        <authorList>
            <person name="Zhou Z."/>
        </authorList>
    </citation>
    <scope>NUCLEOTIDE SEQUENCE [LARGE SCALE GENOMIC DNA]</scope>
    <source>
        <strain evidence="4 5">SCS-3</strain>
    </source>
</reference>
<dbReference type="Gene3D" id="1.10.10.60">
    <property type="entry name" value="Homeodomain-like"/>
    <property type="match status" value="1"/>
</dbReference>
<name>A0ABX8WLS5_9HYPH</name>
<dbReference type="InterPro" id="IPR001647">
    <property type="entry name" value="HTH_TetR"/>
</dbReference>
<protein>
    <submittedName>
        <fullName evidence="4">TetR/AcrR family transcriptional regulator</fullName>
    </submittedName>
</protein>
<accession>A0ABX8WLS5</accession>
<dbReference type="InterPro" id="IPR050109">
    <property type="entry name" value="HTH-type_TetR-like_transc_reg"/>
</dbReference>
<evidence type="ECO:0000259" key="3">
    <source>
        <dbReference type="PROSITE" id="PS50977"/>
    </source>
</evidence>
<feature type="domain" description="HTH tetR-type" evidence="3">
    <location>
        <begin position="7"/>
        <end position="67"/>
    </location>
</feature>
<dbReference type="PRINTS" id="PR00455">
    <property type="entry name" value="HTHTETR"/>
</dbReference>
<dbReference type="PROSITE" id="PS50977">
    <property type="entry name" value="HTH_TETR_2"/>
    <property type="match status" value="1"/>
</dbReference>
<dbReference type="Proteomes" id="UP000825799">
    <property type="component" value="Chromosome"/>
</dbReference>
<dbReference type="Pfam" id="PF00440">
    <property type="entry name" value="TetR_N"/>
    <property type="match status" value="1"/>
</dbReference>
<dbReference type="PANTHER" id="PTHR30055">
    <property type="entry name" value="HTH-TYPE TRANSCRIPTIONAL REGULATOR RUTR"/>
    <property type="match status" value="1"/>
</dbReference>
<evidence type="ECO:0000313" key="5">
    <source>
        <dbReference type="Proteomes" id="UP000825799"/>
    </source>
</evidence>
<dbReference type="RefSeq" id="WP_220306977.1">
    <property type="nucleotide sequence ID" value="NZ_CP080590.1"/>
</dbReference>
<dbReference type="PANTHER" id="PTHR30055:SF146">
    <property type="entry name" value="HTH-TYPE TRANSCRIPTIONAL DUAL REGULATOR CECR"/>
    <property type="match status" value="1"/>
</dbReference>
<dbReference type="InterPro" id="IPR009057">
    <property type="entry name" value="Homeodomain-like_sf"/>
</dbReference>
<gene>
    <name evidence="4" type="ORF">K1X15_08220</name>
</gene>
<organism evidence="4 5">
    <name type="scientific">Devosia salina</name>
    <dbReference type="NCBI Taxonomy" id="2860336"/>
    <lineage>
        <taxon>Bacteria</taxon>
        <taxon>Pseudomonadati</taxon>
        <taxon>Pseudomonadota</taxon>
        <taxon>Alphaproteobacteria</taxon>
        <taxon>Hyphomicrobiales</taxon>
        <taxon>Devosiaceae</taxon>
        <taxon>Devosia</taxon>
    </lineage>
</organism>
<dbReference type="Gene3D" id="1.10.357.10">
    <property type="entry name" value="Tetracycline Repressor, domain 2"/>
    <property type="match status" value="1"/>
</dbReference>
<sequence length="202" mass="21969">MDDEKRKQRHEQICRAAYELLATHGYGGTSMLYIARAAKASNETLYRWYGDKDGLFRTMVRDNAAETRQMLSEALSAQADPRQALERVAPVFLAMLLGERAILLNRAAAADPSGALGAAISAGGRNEIMPLFEGVMARICEGKTVSAKQATQWFLGLLIGDLQIRRVINDAPALSEAEAQARSNAALEVFYRLIDGSPQPGG</sequence>
<evidence type="ECO:0000313" key="4">
    <source>
        <dbReference type="EMBL" id="QYO78512.1"/>
    </source>
</evidence>
<dbReference type="EMBL" id="CP080590">
    <property type="protein sequence ID" value="QYO78512.1"/>
    <property type="molecule type" value="Genomic_DNA"/>
</dbReference>
<feature type="DNA-binding region" description="H-T-H motif" evidence="2">
    <location>
        <begin position="30"/>
        <end position="49"/>
    </location>
</feature>
<keyword evidence="5" id="KW-1185">Reference proteome</keyword>
<keyword evidence="1 2" id="KW-0238">DNA-binding</keyword>
<evidence type="ECO:0000256" key="1">
    <source>
        <dbReference type="ARBA" id="ARBA00023125"/>
    </source>
</evidence>
<dbReference type="SUPFAM" id="SSF46689">
    <property type="entry name" value="Homeodomain-like"/>
    <property type="match status" value="1"/>
</dbReference>